<sequence length="392" mass="44631">MPSIANFVRNLQKPILKAFLLRYGLELSQDELAAEPKQMAEAIVARYAEHPPGFRSRFEYELDKICALAKGAGQVAVEQVFPHSETLDLPIGLNRAVWLYLHDPEGFRHAEEVLYNDERRGTKKWTPYKIEPSLVVRQDEDALERFRQRLMKECDTSNVHLDIFERGLGSDDGSETDEVEDQHAGSRVLQVTIYREGKPTDDLTFEDSKLKASVRRQVIEASVTYEPATGTIECVAGNRDVREQIVANVAVELLGCASDLQPVEQRAYDLTVLRQPIEFESEPLDGIDSVRVTKMVLSPIETRAERITLESRRKGPDMWAMATQRLGDDALTSNYTIDQAELSIRYRPRNSNKPRILRVSITHPSSSNVKEHTDFDYMISRKYLPRWGLASP</sequence>
<comment type="caution">
    <text evidence="1">The sequence shown here is derived from an EMBL/GenBank/DDBJ whole genome shotgun (WGS) entry which is preliminary data.</text>
</comment>
<evidence type="ECO:0000313" key="2">
    <source>
        <dbReference type="Proteomes" id="UP001556692"/>
    </source>
</evidence>
<proteinExistence type="predicted"/>
<evidence type="ECO:0000313" key="1">
    <source>
        <dbReference type="EMBL" id="MEX0406763.1"/>
    </source>
</evidence>
<accession>A0ABV3SKI1</accession>
<dbReference type="RefSeq" id="WP_367954645.1">
    <property type="nucleotide sequence ID" value="NZ_JBDPGJ010000003.1"/>
</dbReference>
<protein>
    <recommendedName>
        <fullName evidence="3">WYL domain-containing protein</fullName>
    </recommendedName>
</protein>
<dbReference type="EMBL" id="JBDPGJ010000003">
    <property type="protein sequence ID" value="MEX0406763.1"/>
    <property type="molecule type" value="Genomic_DNA"/>
</dbReference>
<keyword evidence="2" id="KW-1185">Reference proteome</keyword>
<name>A0ABV3SKI1_9HYPH</name>
<evidence type="ECO:0008006" key="3">
    <source>
        <dbReference type="Google" id="ProtNLM"/>
    </source>
</evidence>
<reference evidence="1 2" key="1">
    <citation type="submission" date="2024-05" db="EMBL/GenBank/DDBJ databases">
        <authorList>
            <person name="Jiang F."/>
        </authorList>
    </citation>
    <scope>NUCLEOTIDE SEQUENCE [LARGE SCALE GENOMIC DNA]</scope>
    <source>
        <strain evidence="1 2">LZ166</strain>
    </source>
</reference>
<dbReference type="Proteomes" id="UP001556692">
    <property type="component" value="Unassembled WGS sequence"/>
</dbReference>
<organism evidence="1 2">
    <name type="scientific">Aquibium pacificus</name>
    <dbReference type="NCBI Taxonomy" id="3153579"/>
    <lineage>
        <taxon>Bacteria</taxon>
        <taxon>Pseudomonadati</taxon>
        <taxon>Pseudomonadota</taxon>
        <taxon>Alphaproteobacteria</taxon>
        <taxon>Hyphomicrobiales</taxon>
        <taxon>Phyllobacteriaceae</taxon>
        <taxon>Aquibium</taxon>
    </lineage>
</organism>
<gene>
    <name evidence="1" type="ORF">ABGN05_13910</name>
</gene>